<protein>
    <submittedName>
        <fullName evidence="2">Uncharacterized protein</fullName>
    </submittedName>
</protein>
<organism evidence="2">
    <name type="scientific">Petromyces alliaceus</name>
    <name type="common">Aspergillus alliaceus</name>
    <dbReference type="NCBI Taxonomy" id="209559"/>
    <lineage>
        <taxon>Eukaryota</taxon>
        <taxon>Fungi</taxon>
        <taxon>Dikarya</taxon>
        <taxon>Ascomycota</taxon>
        <taxon>Pezizomycotina</taxon>
        <taxon>Eurotiomycetes</taxon>
        <taxon>Eurotiomycetidae</taxon>
        <taxon>Eurotiales</taxon>
        <taxon>Aspergillaceae</taxon>
        <taxon>Aspergillus</taxon>
        <taxon>Aspergillus subgen. Circumdati</taxon>
    </lineage>
</organism>
<gene>
    <name evidence="2" type="ORF">BDV23DRAFT_157775</name>
</gene>
<accession>A0A5N7C507</accession>
<dbReference type="AlphaFoldDB" id="A0A5N7C507"/>
<evidence type="ECO:0000313" key="2">
    <source>
        <dbReference type="EMBL" id="KAE8389185.1"/>
    </source>
</evidence>
<evidence type="ECO:0000256" key="1">
    <source>
        <dbReference type="SAM" id="SignalP"/>
    </source>
</evidence>
<feature type="chain" id="PRO_5024878457" evidence="1">
    <location>
        <begin position="19"/>
        <end position="94"/>
    </location>
</feature>
<sequence length="94" mass="10578">MLLAFPFTFLFSFTPSRGSKLNAIIHPRLDRVTLRYGNNRSNLLPSALLPLFQAPHAIPIHPSRALHQLESSREGQKVNSSIVPGKDLMMMQKI</sequence>
<dbReference type="Proteomes" id="UP000326877">
    <property type="component" value="Unassembled WGS sequence"/>
</dbReference>
<dbReference type="EMBL" id="ML735269">
    <property type="protein sequence ID" value="KAE8389185.1"/>
    <property type="molecule type" value="Genomic_DNA"/>
</dbReference>
<feature type="signal peptide" evidence="1">
    <location>
        <begin position="1"/>
        <end position="18"/>
    </location>
</feature>
<proteinExistence type="predicted"/>
<name>A0A5N7C507_PETAA</name>
<reference evidence="2" key="1">
    <citation type="submission" date="2019-04" db="EMBL/GenBank/DDBJ databases">
        <title>Friends and foes A comparative genomics studyof 23 Aspergillus species from section Flavi.</title>
        <authorList>
            <consortium name="DOE Joint Genome Institute"/>
            <person name="Kjaerbolling I."/>
            <person name="Vesth T."/>
            <person name="Frisvad J.C."/>
            <person name="Nybo J.L."/>
            <person name="Theobald S."/>
            <person name="Kildgaard S."/>
            <person name="Isbrandt T."/>
            <person name="Kuo A."/>
            <person name="Sato A."/>
            <person name="Lyhne E.K."/>
            <person name="Kogle M.E."/>
            <person name="Wiebenga A."/>
            <person name="Kun R.S."/>
            <person name="Lubbers R.J."/>
            <person name="Makela M.R."/>
            <person name="Barry K."/>
            <person name="Chovatia M."/>
            <person name="Clum A."/>
            <person name="Daum C."/>
            <person name="Haridas S."/>
            <person name="He G."/>
            <person name="LaButti K."/>
            <person name="Lipzen A."/>
            <person name="Mondo S."/>
            <person name="Riley R."/>
            <person name="Salamov A."/>
            <person name="Simmons B.A."/>
            <person name="Magnuson J.K."/>
            <person name="Henrissat B."/>
            <person name="Mortensen U.H."/>
            <person name="Larsen T.O."/>
            <person name="Devries R.P."/>
            <person name="Grigoriev I.V."/>
            <person name="Machida M."/>
            <person name="Baker S.E."/>
            <person name="Andersen M.R."/>
        </authorList>
    </citation>
    <scope>NUCLEOTIDE SEQUENCE [LARGE SCALE GENOMIC DNA]</scope>
    <source>
        <strain evidence="2">IBT 14317</strain>
    </source>
</reference>
<keyword evidence="1" id="KW-0732">Signal</keyword>